<proteinExistence type="predicted"/>
<sequence>MFTGTYQPDLQVHPKYDGTRSCSLKNNSPAGTVVHRDTILMAMWLSHEPPNPAEFMIFPPESAFSSCFETLDSQSKHQFSLLGDKSAITTYEIFLRNAIRFPAIVGCGIFIPAHGIPFEHCCTPNTICVAEPGTNKIEFRLTKPVARNEIITLCYCPASVPKADRDWYLQSYCGIKNHSCPTCQPGNYQQSDSRRKLFFDTQNILTLQVPFTTGEEQNILQEVYRLYQIASEQSLEPYLWEFLCQAEFLARMAGLNCRRNIIDILLDVMIIQAGSDHPAYIKAHRFRLDTIGLCGRLG</sequence>
<name>A0A9X0DML2_9HELO</name>
<dbReference type="EMBL" id="JAPEIS010000002">
    <property type="protein sequence ID" value="KAJ8068764.1"/>
    <property type="molecule type" value="Genomic_DNA"/>
</dbReference>
<dbReference type="InterPro" id="IPR046341">
    <property type="entry name" value="SET_dom_sf"/>
</dbReference>
<comment type="caution">
    <text evidence="1">The sequence shown here is derived from an EMBL/GenBank/DDBJ whole genome shotgun (WGS) entry which is preliminary data.</text>
</comment>
<organism evidence="1 2">
    <name type="scientific">Sclerotinia nivalis</name>
    <dbReference type="NCBI Taxonomy" id="352851"/>
    <lineage>
        <taxon>Eukaryota</taxon>
        <taxon>Fungi</taxon>
        <taxon>Dikarya</taxon>
        <taxon>Ascomycota</taxon>
        <taxon>Pezizomycotina</taxon>
        <taxon>Leotiomycetes</taxon>
        <taxon>Helotiales</taxon>
        <taxon>Sclerotiniaceae</taxon>
        <taxon>Sclerotinia</taxon>
    </lineage>
</organism>
<keyword evidence="2" id="KW-1185">Reference proteome</keyword>
<dbReference type="AlphaFoldDB" id="A0A9X0DML2"/>
<dbReference type="Proteomes" id="UP001152300">
    <property type="component" value="Unassembled WGS sequence"/>
</dbReference>
<protein>
    <recommendedName>
        <fullName evidence="3">SET domain-containing protein</fullName>
    </recommendedName>
</protein>
<reference evidence="1" key="1">
    <citation type="submission" date="2022-11" db="EMBL/GenBank/DDBJ databases">
        <title>Genome Resource of Sclerotinia nivalis Strain SnTB1, a Plant Pathogen Isolated from American Ginseng.</title>
        <authorList>
            <person name="Fan S."/>
        </authorList>
    </citation>
    <scope>NUCLEOTIDE SEQUENCE</scope>
    <source>
        <strain evidence="1">SnTB1</strain>
    </source>
</reference>
<evidence type="ECO:0008006" key="3">
    <source>
        <dbReference type="Google" id="ProtNLM"/>
    </source>
</evidence>
<accession>A0A9X0DML2</accession>
<evidence type="ECO:0000313" key="2">
    <source>
        <dbReference type="Proteomes" id="UP001152300"/>
    </source>
</evidence>
<dbReference type="SUPFAM" id="SSF82199">
    <property type="entry name" value="SET domain"/>
    <property type="match status" value="1"/>
</dbReference>
<dbReference type="OrthoDB" id="3458019at2759"/>
<gene>
    <name evidence="1" type="ORF">OCU04_002460</name>
</gene>
<evidence type="ECO:0000313" key="1">
    <source>
        <dbReference type="EMBL" id="KAJ8068764.1"/>
    </source>
</evidence>
<dbReference type="Gene3D" id="2.170.270.10">
    <property type="entry name" value="SET domain"/>
    <property type="match status" value="1"/>
</dbReference>